<keyword evidence="4" id="KW-1185">Reference proteome</keyword>
<reference evidence="3" key="1">
    <citation type="submission" date="2020-10" db="EMBL/GenBank/DDBJ databases">
        <title>Unveiling of a novel bifunctional photoreceptor, Dualchrome1, isolated from a cosmopolitan green alga.</title>
        <authorList>
            <person name="Suzuki S."/>
            <person name="Kawachi M."/>
        </authorList>
    </citation>
    <scope>NUCLEOTIDE SEQUENCE</scope>
    <source>
        <strain evidence="3">NIES 2893</strain>
    </source>
</reference>
<evidence type="ECO:0000313" key="3">
    <source>
        <dbReference type="EMBL" id="GHP02569.1"/>
    </source>
</evidence>
<dbReference type="PANTHER" id="PTHR42905:SF2">
    <property type="entry name" value="PHOSPHOENOLPYRUVATE CARBOXYLASE FAMILY PROTEIN"/>
    <property type="match status" value="1"/>
</dbReference>
<feature type="chain" id="PRO_5032706401" description="Isocitrate lyase" evidence="2">
    <location>
        <begin position="17"/>
        <end position="423"/>
    </location>
</feature>
<feature type="coiled-coil region" evidence="1">
    <location>
        <begin position="30"/>
        <end position="79"/>
    </location>
</feature>
<dbReference type="CDD" id="cd00377">
    <property type="entry name" value="ICL_PEPM"/>
    <property type="match status" value="1"/>
</dbReference>
<dbReference type="InterPro" id="IPR039556">
    <property type="entry name" value="ICL/PEPM"/>
</dbReference>
<dbReference type="Proteomes" id="UP000660262">
    <property type="component" value="Unassembled WGS sequence"/>
</dbReference>
<dbReference type="GO" id="GO:0003824">
    <property type="term" value="F:catalytic activity"/>
    <property type="evidence" value="ECO:0007669"/>
    <property type="project" value="InterPro"/>
</dbReference>
<evidence type="ECO:0000256" key="2">
    <source>
        <dbReference type="SAM" id="SignalP"/>
    </source>
</evidence>
<protein>
    <recommendedName>
        <fullName evidence="5">Isocitrate lyase</fullName>
    </recommendedName>
</protein>
<dbReference type="Pfam" id="PF13714">
    <property type="entry name" value="PEP_mutase"/>
    <property type="match status" value="1"/>
</dbReference>
<dbReference type="InterPro" id="IPR015813">
    <property type="entry name" value="Pyrv/PenolPyrv_kinase-like_dom"/>
</dbReference>
<evidence type="ECO:0008006" key="5">
    <source>
        <dbReference type="Google" id="ProtNLM"/>
    </source>
</evidence>
<gene>
    <name evidence="3" type="ORF">PPROV_000132500</name>
</gene>
<accession>A0A830HAY8</accession>
<name>A0A830HAY8_9CHLO</name>
<sequence length="423" mass="45547">MDDLLGAFFFAAATLAALTGWRNSACSRSLKHKQFQVESLERQLAEANLHLGSNSAELTKQMHAERERYQEELSRVESRFRAELAASRSELAFDLFVCERDAPAPKYGREDVNCGITARYQIDNAAGVLRLRLRKSAETSTPLAAPCCHDGLSARLIAQSGLFDVAFVSGFSVAAGRLAKPDVGLLSFGEVMDQSRSIIEAAGDLPIIVDADTGYGNGVNCHRTVSLYAKLGFAGILIEDQEWPKSCGHVGPKRVVNKDEAVARIRAACDARDEVAAMTGQDPIMVFARSDARQAVGLSEALERAQCFADAGADALFVDALESEEEMSALCSVAPAIPKMANNLEGGGKTPLLPRGRLGELGYSIVAYPLSLLGVSIKAMQSALDELAEDRIPDSIPTLGEIRDVVEWPQYDALAAKYSSSKD</sequence>
<dbReference type="SUPFAM" id="SSF51621">
    <property type="entry name" value="Phosphoenolpyruvate/pyruvate domain"/>
    <property type="match status" value="1"/>
</dbReference>
<evidence type="ECO:0000313" key="4">
    <source>
        <dbReference type="Proteomes" id="UP000660262"/>
    </source>
</evidence>
<proteinExistence type="predicted"/>
<dbReference type="EMBL" id="BNJQ01000003">
    <property type="protein sequence ID" value="GHP02569.1"/>
    <property type="molecule type" value="Genomic_DNA"/>
</dbReference>
<keyword evidence="2" id="KW-0732">Signal</keyword>
<dbReference type="Gene3D" id="3.20.20.60">
    <property type="entry name" value="Phosphoenolpyruvate-binding domains"/>
    <property type="match status" value="1"/>
</dbReference>
<evidence type="ECO:0000256" key="1">
    <source>
        <dbReference type="SAM" id="Coils"/>
    </source>
</evidence>
<keyword evidence="1" id="KW-0175">Coiled coil</keyword>
<organism evidence="3 4">
    <name type="scientific">Pycnococcus provasolii</name>
    <dbReference type="NCBI Taxonomy" id="41880"/>
    <lineage>
        <taxon>Eukaryota</taxon>
        <taxon>Viridiplantae</taxon>
        <taxon>Chlorophyta</taxon>
        <taxon>Pseudoscourfieldiophyceae</taxon>
        <taxon>Pseudoscourfieldiales</taxon>
        <taxon>Pycnococcaceae</taxon>
        <taxon>Pycnococcus</taxon>
    </lineage>
</organism>
<dbReference type="OrthoDB" id="1923844at2759"/>
<dbReference type="PANTHER" id="PTHR42905">
    <property type="entry name" value="PHOSPHOENOLPYRUVATE CARBOXYLASE"/>
    <property type="match status" value="1"/>
</dbReference>
<dbReference type="AlphaFoldDB" id="A0A830HAY8"/>
<feature type="signal peptide" evidence="2">
    <location>
        <begin position="1"/>
        <end position="16"/>
    </location>
</feature>
<dbReference type="InterPro" id="IPR040442">
    <property type="entry name" value="Pyrv_kinase-like_dom_sf"/>
</dbReference>
<comment type="caution">
    <text evidence="3">The sequence shown here is derived from an EMBL/GenBank/DDBJ whole genome shotgun (WGS) entry which is preliminary data.</text>
</comment>